<dbReference type="AlphaFoldDB" id="A0A1H9UBU5"/>
<organism evidence="3 4">
    <name type="scientific">Vreelandella subterranea</name>
    <dbReference type="NCBI Taxonomy" id="416874"/>
    <lineage>
        <taxon>Bacteria</taxon>
        <taxon>Pseudomonadati</taxon>
        <taxon>Pseudomonadota</taxon>
        <taxon>Gammaproteobacteria</taxon>
        <taxon>Oceanospirillales</taxon>
        <taxon>Halomonadaceae</taxon>
        <taxon>Vreelandella</taxon>
    </lineage>
</organism>
<dbReference type="PROSITE" id="PS50263">
    <property type="entry name" value="CN_HYDROLASE"/>
    <property type="match status" value="1"/>
</dbReference>
<dbReference type="EMBL" id="FOGS01000006">
    <property type="protein sequence ID" value="SES06634.1"/>
    <property type="molecule type" value="Genomic_DNA"/>
</dbReference>
<dbReference type="Pfam" id="PF00795">
    <property type="entry name" value="CN_hydrolase"/>
    <property type="match status" value="1"/>
</dbReference>
<dbReference type="PANTHER" id="PTHR43674:SF2">
    <property type="entry name" value="BETA-UREIDOPROPIONASE"/>
    <property type="match status" value="1"/>
</dbReference>
<dbReference type="PANTHER" id="PTHR43674">
    <property type="entry name" value="NITRILASE C965.09-RELATED"/>
    <property type="match status" value="1"/>
</dbReference>
<dbReference type="InterPro" id="IPR003010">
    <property type="entry name" value="C-N_Hydrolase"/>
</dbReference>
<keyword evidence="4" id="KW-1185">Reference proteome</keyword>
<evidence type="ECO:0000313" key="4">
    <source>
        <dbReference type="Proteomes" id="UP000198505"/>
    </source>
</evidence>
<evidence type="ECO:0000313" key="3">
    <source>
        <dbReference type="EMBL" id="SES06634.1"/>
    </source>
</evidence>
<dbReference type="GO" id="GO:0050126">
    <property type="term" value="F:N-carbamoylputrescine amidase activity"/>
    <property type="evidence" value="ECO:0007669"/>
    <property type="project" value="TreeGrafter"/>
</dbReference>
<accession>A0A1H9UBU5</accession>
<protein>
    <submittedName>
        <fullName evidence="3">Predicted amidohydrolase</fullName>
    </submittedName>
</protein>
<sequence>MGKPMHYQNTLRVGAAQINTTLGEVNDNLERHLALIVDARHDDVELLVFPELSLTGYRLANRVMQVAMPLEDPRLQTLARACGPMQVVVGFVEEASPGEYYNALAIFQHGQLIAVHRKLNLPTYGGLEEGKWFTHGSELTHTDICPGWSATQLICADLWNPALVHAALLARPTVLCAPINSASGIVSDDFSNEQNWALNTRFYAMTYGTPVIMANRFGPEGDSHFWGGSRILGPDGETLAQANGEEALIVADLSRTAIAKARFELPTHRDADTPLVRELMAGYR</sequence>
<feature type="domain" description="CN hydrolase" evidence="2">
    <location>
        <begin position="11"/>
        <end position="255"/>
    </location>
</feature>
<name>A0A1H9UBU5_9GAMM</name>
<dbReference type="SUPFAM" id="SSF56317">
    <property type="entry name" value="Carbon-nitrogen hydrolase"/>
    <property type="match status" value="1"/>
</dbReference>
<reference evidence="4" key="1">
    <citation type="submission" date="2016-10" db="EMBL/GenBank/DDBJ databases">
        <authorList>
            <person name="Varghese N."/>
            <person name="Submissions S."/>
        </authorList>
    </citation>
    <scope>NUCLEOTIDE SEQUENCE [LARGE SCALE GENOMIC DNA]</scope>
    <source>
        <strain evidence="4">CGMCC 1.6495</strain>
    </source>
</reference>
<evidence type="ECO:0000259" key="2">
    <source>
        <dbReference type="PROSITE" id="PS50263"/>
    </source>
</evidence>
<gene>
    <name evidence="3" type="ORF">SAMN04487958_106200</name>
</gene>
<dbReference type="InterPro" id="IPR050345">
    <property type="entry name" value="Aliph_Amidase/BUP"/>
</dbReference>
<keyword evidence="1 3" id="KW-0378">Hydrolase</keyword>
<dbReference type="Gene3D" id="3.60.110.10">
    <property type="entry name" value="Carbon-nitrogen hydrolase"/>
    <property type="match status" value="1"/>
</dbReference>
<dbReference type="Proteomes" id="UP000198505">
    <property type="component" value="Unassembled WGS sequence"/>
</dbReference>
<dbReference type="GO" id="GO:0033388">
    <property type="term" value="P:putrescine biosynthetic process from arginine"/>
    <property type="evidence" value="ECO:0007669"/>
    <property type="project" value="TreeGrafter"/>
</dbReference>
<evidence type="ECO:0000256" key="1">
    <source>
        <dbReference type="ARBA" id="ARBA00022801"/>
    </source>
</evidence>
<proteinExistence type="predicted"/>
<dbReference type="STRING" id="416874.SAMN04487958_106200"/>
<dbReference type="CDD" id="cd07586">
    <property type="entry name" value="nitrilase_8"/>
    <property type="match status" value="1"/>
</dbReference>
<dbReference type="InterPro" id="IPR036526">
    <property type="entry name" value="C-N_Hydrolase_sf"/>
</dbReference>